<gene>
    <name evidence="2" type="ORF">BG844_34430</name>
</gene>
<evidence type="ECO:0000256" key="1">
    <source>
        <dbReference type="SAM" id="Phobius"/>
    </source>
</evidence>
<keyword evidence="1" id="KW-0472">Membrane</keyword>
<sequence length="286" mass="29168">MASVTEPARPSPPVAQPRRTRWWLVALVAVWAVGLTGAALWSVRHDPPTVAEQRDIAAALPVLRQATGAVVAAADGPDRAVEIGPLRFDPECALTPVRAGVEASQEITVRVRADQAPGALDAIAEALPKEYAPAVRHLAGDTRHVLRADAGEFVGVEATATNSAPVFSLWISTGCRPTASGVDSAPASRPATTTPPAFSAATKAVGATGPATTVEVACPNGKTAATVSATGPALPGDLGRALRDVVGGGLVVQAEPDEWAYRAGEVSVLVTTGDGETRVSATTACR</sequence>
<reference evidence="2 3" key="1">
    <citation type="submission" date="2016-09" db="EMBL/GenBank/DDBJ databases">
        <title>Couchioplanes caeruleus draft genome sequence.</title>
        <authorList>
            <person name="Sheehan J."/>
            <person name="Caffrey P."/>
        </authorList>
    </citation>
    <scope>NUCLEOTIDE SEQUENCE [LARGE SCALE GENOMIC DNA]</scope>
    <source>
        <strain evidence="2 3">DSM 43634</strain>
    </source>
</reference>
<comment type="caution">
    <text evidence="2">The sequence shown here is derived from an EMBL/GenBank/DDBJ whole genome shotgun (WGS) entry which is preliminary data.</text>
</comment>
<organism evidence="2 3">
    <name type="scientific">Couchioplanes caeruleus subsp. caeruleus</name>
    <dbReference type="NCBI Taxonomy" id="56427"/>
    <lineage>
        <taxon>Bacteria</taxon>
        <taxon>Bacillati</taxon>
        <taxon>Actinomycetota</taxon>
        <taxon>Actinomycetes</taxon>
        <taxon>Micromonosporales</taxon>
        <taxon>Micromonosporaceae</taxon>
        <taxon>Couchioplanes</taxon>
    </lineage>
</organism>
<keyword evidence="1" id="KW-0812">Transmembrane</keyword>
<dbReference type="Proteomes" id="UP000182486">
    <property type="component" value="Unassembled WGS sequence"/>
</dbReference>
<proteinExistence type="predicted"/>
<evidence type="ECO:0000313" key="2">
    <source>
        <dbReference type="EMBL" id="OJF09990.1"/>
    </source>
</evidence>
<name>A0A1K0GCU0_9ACTN</name>
<evidence type="ECO:0000313" key="3">
    <source>
        <dbReference type="Proteomes" id="UP000182486"/>
    </source>
</evidence>
<keyword evidence="1" id="KW-1133">Transmembrane helix</keyword>
<dbReference type="EMBL" id="MEIA01000535">
    <property type="protein sequence ID" value="OJF09990.1"/>
    <property type="molecule type" value="Genomic_DNA"/>
</dbReference>
<keyword evidence="3" id="KW-1185">Reference proteome</keyword>
<accession>A0A1K0GCU0</accession>
<dbReference type="AlphaFoldDB" id="A0A1K0GCU0"/>
<feature type="transmembrane region" description="Helical" evidence="1">
    <location>
        <begin position="21"/>
        <end position="43"/>
    </location>
</feature>
<protein>
    <submittedName>
        <fullName evidence="2">Uncharacterized protein</fullName>
    </submittedName>
</protein>